<evidence type="ECO:0000256" key="1">
    <source>
        <dbReference type="SAM" id="MobiDB-lite"/>
    </source>
</evidence>
<name>A0A7S4J0Z1_9STRA</name>
<sequence length="199" mass="21660">MDAKNMFRMQLNQVSLKTVPLHLLQIHPLDGLNCIIMGFRAEVLTLSSMRSSSKFCVEACSMILSGVVTTILSAVVDVDEEDGRDEKPMPKPARCVALSPIAFDANLNGPAPFSVSLGHRLFLRQLPEKPKGAPSREEDLRIPRLAMTLRKSGLRLAAPDVGGNILSETPLDLPTNSFVKADPKEASSRPNGRWANAVC</sequence>
<evidence type="ECO:0000313" key="2">
    <source>
        <dbReference type="EMBL" id="CAE2245990.1"/>
    </source>
</evidence>
<feature type="region of interest" description="Disordered" evidence="1">
    <location>
        <begin position="177"/>
        <end position="199"/>
    </location>
</feature>
<gene>
    <name evidence="2" type="ORF">OAUR00152_LOCUS18765</name>
</gene>
<accession>A0A7S4J0Z1</accession>
<protein>
    <submittedName>
        <fullName evidence="2">Uncharacterized protein</fullName>
    </submittedName>
</protein>
<dbReference type="EMBL" id="HBKQ01027765">
    <property type="protein sequence ID" value="CAE2245990.1"/>
    <property type="molecule type" value="Transcribed_RNA"/>
</dbReference>
<reference evidence="2" key="1">
    <citation type="submission" date="2021-01" db="EMBL/GenBank/DDBJ databases">
        <authorList>
            <person name="Corre E."/>
            <person name="Pelletier E."/>
            <person name="Niang G."/>
            <person name="Scheremetjew M."/>
            <person name="Finn R."/>
            <person name="Kale V."/>
            <person name="Holt S."/>
            <person name="Cochrane G."/>
            <person name="Meng A."/>
            <person name="Brown T."/>
            <person name="Cohen L."/>
        </authorList>
    </citation>
    <scope>NUCLEOTIDE SEQUENCE</scope>
    <source>
        <strain evidence="2">Isolate 1302-5</strain>
    </source>
</reference>
<dbReference type="AlphaFoldDB" id="A0A7S4J0Z1"/>
<proteinExistence type="predicted"/>
<organism evidence="2">
    <name type="scientific">Odontella aurita</name>
    <dbReference type="NCBI Taxonomy" id="265563"/>
    <lineage>
        <taxon>Eukaryota</taxon>
        <taxon>Sar</taxon>
        <taxon>Stramenopiles</taxon>
        <taxon>Ochrophyta</taxon>
        <taxon>Bacillariophyta</taxon>
        <taxon>Mediophyceae</taxon>
        <taxon>Biddulphiophycidae</taxon>
        <taxon>Eupodiscales</taxon>
        <taxon>Odontellaceae</taxon>
        <taxon>Odontella</taxon>
    </lineage>
</organism>